<dbReference type="Proteomes" id="UP000322245">
    <property type="component" value="Unassembled WGS sequence"/>
</dbReference>
<evidence type="ECO:0000259" key="2">
    <source>
        <dbReference type="PROSITE" id="PS50892"/>
    </source>
</evidence>
<dbReference type="PRINTS" id="PR00219">
    <property type="entry name" value="SYNAPTOBREVN"/>
</dbReference>
<protein>
    <recommendedName>
        <fullName evidence="2">V-SNARE coiled-coil homology domain-containing protein</fullName>
    </recommendedName>
</protein>
<dbReference type="Gene3D" id="1.20.5.110">
    <property type="match status" value="1"/>
</dbReference>
<proteinExistence type="predicted"/>
<dbReference type="EMBL" id="NIDF01000115">
    <property type="protein sequence ID" value="TYJ52816.1"/>
    <property type="molecule type" value="Genomic_DNA"/>
</dbReference>
<organism evidence="3 4">
    <name type="scientific">Cryptococcus floricola</name>
    <dbReference type="NCBI Taxonomy" id="2591691"/>
    <lineage>
        <taxon>Eukaryota</taxon>
        <taxon>Fungi</taxon>
        <taxon>Dikarya</taxon>
        <taxon>Basidiomycota</taxon>
        <taxon>Agaricomycotina</taxon>
        <taxon>Tremellomycetes</taxon>
        <taxon>Tremellales</taxon>
        <taxon>Cryptococcaceae</taxon>
        <taxon>Cryptococcus</taxon>
    </lineage>
</organism>
<dbReference type="SUPFAM" id="SSF58038">
    <property type="entry name" value="SNARE fusion complex"/>
    <property type="match status" value="1"/>
</dbReference>
<evidence type="ECO:0000313" key="3">
    <source>
        <dbReference type="EMBL" id="TYJ52816.1"/>
    </source>
</evidence>
<dbReference type="PROSITE" id="PS50892">
    <property type="entry name" value="V_SNARE"/>
    <property type="match status" value="1"/>
</dbReference>
<gene>
    <name evidence="3" type="ORF">B9479_006579</name>
</gene>
<comment type="caution">
    <text evidence="3">The sequence shown here is derived from an EMBL/GenBank/DDBJ whole genome shotgun (WGS) entry which is preliminary data.</text>
</comment>
<dbReference type="InterPro" id="IPR036085">
    <property type="entry name" value="PAZ_dom_sf"/>
</dbReference>
<name>A0A5D3ASU1_9TREE</name>
<dbReference type="InterPro" id="IPR042855">
    <property type="entry name" value="V_SNARE_CC"/>
</dbReference>
<accession>A0A5D3ASU1</accession>
<evidence type="ECO:0000256" key="1">
    <source>
        <dbReference type="PROSITE-ProRule" id="PRU00290"/>
    </source>
</evidence>
<keyword evidence="1" id="KW-0175">Coiled coil</keyword>
<evidence type="ECO:0000313" key="4">
    <source>
        <dbReference type="Proteomes" id="UP000322245"/>
    </source>
</evidence>
<dbReference type="Pfam" id="PF00957">
    <property type="entry name" value="Synaptobrevin"/>
    <property type="match status" value="1"/>
</dbReference>
<reference evidence="3 4" key="1">
    <citation type="submission" date="2017-05" db="EMBL/GenBank/DDBJ databases">
        <title>The Genome Sequence of Tsuchiyaea wingfieldii DSM 27421.</title>
        <authorList>
            <person name="Cuomo C."/>
            <person name="Passer A."/>
            <person name="Billmyre B."/>
            <person name="Heitman J."/>
        </authorList>
    </citation>
    <scope>NUCLEOTIDE SEQUENCE [LARGE SCALE GENOMIC DNA]</scope>
    <source>
        <strain evidence="3 4">DSM 27421</strain>
    </source>
</reference>
<dbReference type="InterPro" id="IPR001388">
    <property type="entry name" value="Synaptobrevin-like"/>
</dbReference>
<dbReference type="GO" id="GO:0016020">
    <property type="term" value="C:membrane"/>
    <property type="evidence" value="ECO:0007669"/>
    <property type="project" value="InterPro"/>
</dbReference>
<sequence length="175" mass="19774">MLHDVCPKLLGLAGAFQGRALQELDALQIRQLNDILRGAKTTITHRKTKREFTIIKLTNRPAEEIAFTTAAALQAEIDSTIGQMRANVQMINGRGHAVDSLQDRTSELEEAAQHFKTVGKDHFVKQYYCKKCDAPWARSPEAPHDHETCIRCNAVLVDKGHKMDCPFRWVKQKPL</sequence>
<dbReference type="GO" id="GO:0016192">
    <property type="term" value="P:vesicle-mediated transport"/>
    <property type="evidence" value="ECO:0007669"/>
    <property type="project" value="InterPro"/>
</dbReference>
<feature type="domain" description="V-SNARE coiled-coil homology" evidence="2">
    <location>
        <begin position="69"/>
        <end position="130"/>
    </location>
</feature>
<dbReference type="SUPFAM" id="SSF101690">
    <property type="entry name" value="PAZ domain"/>
    <property type="match status" value="1"/>
</dbReference>
<dbReference type="AlphaFoldDB" id="A0A5D3ASU1"/>
<keyword evidence="4" id="KW-1185">Reference proteome</keyword>